<evidence type="ECO:0000256" key="6">
    <source>
        <dbReference type="ARBA" id="ARBA00023242"/>
    </source>
</evidence>
<comment type="subcellular location">
    <subcellularLocation>
        <location evidence="1 7">Nucleus</location>
    </subcellularLocation>
</comment>
<dbReference type="OrthoDB" id="3881at2759"/>
<feature type="compositionally biased region" description="Basic and acidic residues" evidence="8">
    <location>
        <begin position="194"/>
        <end position="205"/>
    </location>
</feature>
<dbReference type="eggNOG" id="KOG2888">
    <property type="taxonomic scope" value="Eukaryota"/>
</dbReference>
<accession>A0A0L0GAZ2</accession>
<dbReference type="EMBL" id="KQ241670">
    <property type="protein sequence ID" value="KNC86059.1"/>
    <property type="molecule type" value="Genomic_DNA"/>
</dbReference>
<reference evidence="9 10" key="1">
    <citation type="submission" date="2011-02" db="EMBL/GenBank/DDBJ databases">
        <title>The Genome Sequence of Sphaeroforma arctica JP610.</title>
        <authorList>
            <consortium name="The Broad Institute Genome Sequencing Platform"/>
            <person name="Russ C."/>
            <person name="Cuomo C."/>
            <person name="Young S.K."/>
            <person name="Zeng Q."/>
            <person name="Gargeya S."/>
            <person name="Alvarado L."/>
            <person name="Berlin A."/>
            <person name="Chapman S.B."/>
            <person name="Chen Z."/>
            <person name="Freedman E."/>
            <person name="Gellesch M."/>
            <person name="Goldberg J."/>
            <person name="Griggs A."/>
            <person name="Gujja S."/>
            <person name="Heilman E."/>
            <person name="Heiman D."/>
            <person name="Howarth C."/>
            <person name="Mehta T."/>
            <person name="Neiman D."/>
            <person name="Pearson M."/>
            <person name="Roberts A."/>
            <person name="Saif S."/>
            <person name="Shea T."/>
            <person name="Shenoy N."/>
            <person name="Sisk P."/>
            <person name="Stolte C."/>
            <person name="Sykes S."/>
            <person name="White J."/>
            <person name="Yandava C."/>
            <person name="Burger G."/>
            <person name="Gray M.W."/>
            <person name="Holland P.W.H."/>
            <person name="King N."/>
            <person name="Lang F.B.F."/>
            <person name="Roger A.J."/>
            <person name="Ruiz-Trillo I."/>
            <person name="Haas B."/>
            <person name="Nusbaum C."/>
            <person name="Birren B."/>
        </authorList>
    </citation>
    <scope>NUCLEOTIDE SEQUENCE [LARGE SCALE GENOMIC DNA]</scope>
    <source>
        <strain evidence="9 10">JP610</strain>
    </source>
</reference>
<gene>
    <name evidence="9" type="ORF">SARC_01782</name>
</gene>
<dbReference type="Pfam" id="PF03371">
    <property type="entry name" value="PRP38"/>
    <property type="match status" value="1"/>
</dbReference>
<feature type="compositionally biased region" description="Basic residues" evidence="8">
    <location>
        <begin position="313"/>
        <end position="322"/>
    </location>
</feature>
<evidence type="ECO:0000256" key="4">
    <source>
        <dbReference type="ARBA" id="ARBA00022728"/>
    </source>
</evidence>
<feature type="compositionally biased region" description="Basic and acidic residues" evidence="8">
    <location>
        <begin position="225"/>
        <end position="264"/>
    </location>
</feature>
<dbReference type="InterPro" id="IPR005037">
    <property type="entry name" value="PRP38"/>
</dbReference>
<evidence type="ECO:0000313" key="10">
    <source>
        <dbReference type="Proteomes" id="UP000054560"/>
    </source>
</evidence>
<evidence type="ECO:0000256" key="5">
    <source>
        <dbReference type="ARBA" id="ARBA00023187"/>
    </source>
</evidence>
<dbReference type="GeneID" id="25902286"/>
<evidence type="ECO:0000256" key="7">
    <source>
        <dbReference type="RuleBase" id="RU367025"/>
    </source>
</evidence>
<organism evidence="9 10">
    <name type="scientific">Sphaeroforma arctica JP610</name>
    <dbReference type="NCBI Taxonomy" id="667725"/>
    <lineage>
        <taxon>Eukaryota</taxon>
        <taxon>Ichthyosporea</taxon>
        <taxon>Ichthyophonida</taxon>
        <taxon>Sphaeroforma</taxon>
    </lineage>
</organism>
<sequence>MAAMETWGNKTTMNINDILYRNILASRYFSQDLAKLTTFEEIVPEIYEQVTDLEPFMPGIGNKATSAFCLLYKLFTLKMTEQQVVALLDNEDSVYVRGIGFLWLRYCCPPKELWSWMGHYINDTEPIKPGWSQNSPETTIGSFIRRLLTEQKYYNTIMPRIPVPVARELQKHLDETPLAVERGGDVEMQGNGRGPEDGKEEDRSSARRSNSRHRSGSRRRNSRSRSADRRRDTTKSYRDLDVPSDRKRARSRESDRYRDRESSRSRGGGSRAGDGDVRYQDIRDDRDRDGRRSDRRERSSSRTRSRNESRSGSSRRRSRSRSRSRDRGAGSRTRYRDDERRDRRDDGRSERSRGSRSRGRDRDRDRR</sequence>
<name>A0A0L0GAZ2_9EUKA</name>
<keyword evidence="5 7" id="KW-0508">mRNA splicing</keyword>
<keyword evidence="10" id="KW-1185">Reference proteome</keyword>
<keyword evidence="4 7" id="KW-0747">Spliceosome</keyword>
<feature type="compositionally biased region" description="Basic and acidic residues" evidence="8">
    <location>
        <begin position="323"/>
        <end position="367"/>
    </location>
</feature>
<dbReference type="STRING" id="667725.A0A0L0GAZ2"/>
<evidence type="ECO:0000256" key="2">
    <source>
        <dbReference type="ARBA" id="ARBA00006164"/>
    </source>
</evidence>
<feature type="compositionally biased region" description="Basic and acidic residues" evidence="8">
    <location>
        <begin position="273"/>
        <end position="309"/>
    </location>
</feature>
<keyword evidence="6 7" id="KW-0539">Nucleus</keyword>
<dbReference type="GO" id="GO:0005681">
    <property type="term" value="C:spliceosomal complex"/>
    <property type="evidence" value="ECO:0007669"/>
    <property type="project" value="UniProtKB-KW"/>
</dbReference>
<proteinExistence type="inferred from homology"/>
<keyword evidence="3 7" id="KW-0507">mRNA processing</keyword>
<feature type="compositionally biased region" description="Basic residues" evidence="8">
    <location>
        <begin position="209"/>
        <end position="223"/>
    </location>
</feature>
<feature type="region of interest" description="Disordered" evidence="8">
    <location>
        <begin position="175"/>
        <end position="367"/>
    </location>
</feature>
<dbReference type="Proteomes" id="UP000054560">
    <property type="component" value="Unassembled WGS sequence"/>
</dbReference>
<comment type="similarity">
    <text evidence="2 7">Belongs to the PRP38 family.</text>
</comment>
<evidence type="ECO:0000256" key="1">
    <source>
        <dbReference type="ARBA" id="ARBA00004123"/>
    </source>
</evidence>
<dbReference type="RefSeq" id="XP_014159961.1">
    <property type="nucleotide sequence ID" value="XM_014304486.1"/>
</dbReference>
<evidence type="ECO:0000256" key="3">
    <source>
        <dbReference type="ARBA" id="ARBA00022664"/>
    </source>
</evidence>
<comment type="function">
    <text evidence="7">Required for pre-mRNA splicing.</text>
</comment>
<evidence type="ECO:0000313" key="9">
    <source>
        <dbReference type="EMBL" id="KNC86059.1"/>
    </source>
</evidence>
<dbReference type="PANTHER" id="PTHR23142">
    <property type="entry name" value="PRE-MRNA-SPLICING FACTOR 38A-RELATED"/>
    <property type="match status" value="1"/>
</dbReference>
<dbReference type="AlphaFoldDB" id="A0A0L0GAZ2"/>
<protein>
    <recommendedName>
        <fullName evidence="7">Pre-mRNA-splicing factor 38</fullName>
    </recommendedName>
</protein>
<dbReference type="GO" id="GO:0000398">
    <property type="term" value="P:mRNA splicing, via spliceosome"/>
    <property type="evidence" value="ECO:0007669"/>
    <property type="project" value="UniProtKB-UniRule"/>
</dbReference>
<evidence type="ECO:0000256" key="8">
    <source>
        <dbReference type="SAM" id="MobiDB-lite"/>
    </source>
</evidence>